<dbReference type="EMBL" id="JBBPBM010000056">
    <property type="protein sequence ID" value="KAK8517300.1"/>
    <property type="molecule type" value="Genomic_DNA"/>
</dbReference>
<organism evidence="1 2">
    <name type="scientific">Hibiscus sabdariffa</name>
    <name type="common">roselle</name>
    <dbReference type="NCBI Taxonomy" id="183260"/>
    <lineage>
        <taxon>Eukaryota</taxon>
        <taxon>Viridiplantae</taxon>
        <taxon>Streptophyta</taxon>
        <taxon>Embryophyta</taxon>
        <taxon>Tracheophyta</taxon>
        <taxon>Spermatophyta</taxon>
        <taxon>Magnoliopsida</taxon>
        <taxon>eudicotyledons</taxon>
        <taxon>Gunneridae</taxon>
        <taxon>Pentapetalae</taxon>
        <taxon>rosids</taxon>
        <taxon>malvids</taxon>
        <taxon>Malvales</taxon>
        <taxon>Malvaceae</taxon>
        <taxon>Malvoideae</taxon>
        <taxon>Hibiscus</taxon>
    </lineage>
</organism>
<proteinExistence type="predicted"/>
<sequence>MLGFGSFLGSFVFPFTMTLLLLMVRLKKNKSQNEIVQGDVGGCCKTDENGYCGRGNIDKAFPLFFEMRKECFLTDQHARLLVLVRIQGPEVLEFNVASIPSSTSCSGAPGFCFLITKISKSKRSVVQVGTD</sequence>
<reference evidence="1 2" key="1">
    <citation type="journal article" date="2024" name="G3 (Bethesda)">
        <title>Genome assembly of Hibiscus sabdariffa L. provides insights into metabolisms of medicinal natural products.</title>
        <authorList>
            <person name="Kim T."/>
        </authorList>
    </citation>
    <scope>NUCLEOTIDE SEQUENCE [LARGE SCALE GENOMIC DNA]</scope>
    <source>
        <strain evidence="1">TK-2024</strain>
        <tissue evidence="1">Old leaves</tissue>
    </source>
</reference>
<name>A0ABR2CDK2_9ROSI</name>
<gene>
    <name evidence="1" type="ORF">V6N12_032494</name>
</gene>
<keyword evidence="2" id="KW-1185">Reference proteome</keyword>
<dbReference type="Proteomes" id="UP001472677">
    <property type="component" value="Unassembled WGS sequence"/>
</dbReference>
<accession>A0ABR2CDK2</accession>
<evidence type="ECO:0000313" key="1">
    <source>
        <dbReference type="EMBL" id="KAK8517300.1"/>
    </source>
</evidence>
<comment type="caution">
    <text evidence="1">The sequence shown here is derived from an EMBL/GenBank/DDBJ whole genome shotgun (WGS) entry which is preliminary data.</text>
</comment>
<evidence type="ECO:0000313" key="2">
    <source>
        <dbReference type="Proteomes" id="UP001472677"/>
    </source>
</evidence>
<protein>
    <submittedName>
        <fullName evidence="1">Uncharacterized protein</fullName>
    </submittedName>
</protein>